<dbReference type="InterPro" id="IPR045584">
    <property type="entry name" value="Pilin-like"/>
</dbReference>
<dbReference type="InterPro" id="IPR012902">
    <property type="entry name" value="N_methyl_site"/>
</dbReference>
<sequence>MPHSLTTTLPLRTPQAATASTRESRGPRRGFTLVELLVVIAIIGILVALLLPAVQSAREAARRSLCSNNLKQIGLALLMAHDTDGKFPAGLYSGSDSDIKEAGGSGLYTPEDGLGWATRILPFIEEQPTYDALANNGISGLKDPWKPFFFVKIALAGASNPLPGADTVISTFLCPTAVLPERKPEAAYFGNSVSGPLNTSGYGTSHYKASRGFCDRGMYMRKEEALNAGSCFADYNGDDVDELISKEPFKQIRIANVTDGTSKTIAAGEAAYFIDHGSFPVWIGSDFEDGAVLFKTLDVINCNLPPGLSFPLAEDLEDLVPNDDCAYSAHQGGAFFAFVDGSVHFLTDATDQRIYRLLGDRMDSEAFDAL</sequence>
<reference evidence="4 5" key="1">
    <citation type="submission" date="2019-02" db="EMBL/GenBank/DDBJ databases">
        <title>Deep-cultivation of Planctomycetes and their phenomic and genomic characterization uncovers novel biology.</title>
        <authorList>
            <person name="Wiegand S."/>
            <person name="Jogler M."/>
            <person name="Boedeker C."/>
            <person name="Pinto D."/>
            <person name="Vollmers J."/>
            <person name="Rivas-Marin E."/>
            <person name="Kohn T."/>
            <person name="Peeters S.H."/>
            <person name="Heuer A."/>
            <person name="Rast P."/>
            <person name="Oberbeckmann S."/>
            <person name="Bunk B."/>
            <person name="Jeske O."/>
            <person name="Meyerdierks A."/>
            <person name="Storesund J.E."/>
            <person name="Kallscheuer N."/>
            <person name="Luecker S."/>
            <person name="Lage O.M."/>
            <person name="Pohl T."/>
            <person name="Merkel B.J."/>
            <person name="Hornburger P."/>
            <person name="Mueller R.-W."/>
            <person name="Bruemmer F."/>
            <person name="Labrenz M."/>
            <person name="Spormann A.M."/>
            <person name="Op Den Camp H."/>
            <person name="Overmann J."/>
            <person name="Amann R."/>
            <person name="Jetten M.S.M."/>
            <person name="Mascher T."/>
            <person name="Medema M.H."/>
            <person name="Devos D.P."/>
            <person name="Kaster A.-K."/>
            <person name="Ovreas L."/>
            <person name="Rohde M."/>
            <person name="Galperin M.Y."/>
            <person name="Jogler C."/>
        </authorList>
    </citation>
    <scope>NUCLEOTIDE SEQUENCE [LARGE SCALE GENOMIC DNA]</scope>
    <source>
        <strain evidence="4 5">Mal64</strain>
    </source>
</reference>
<dbReference type="Proteomes" id="UP000315440">
    <property type="component" value="Unassembled WGS sequence"/>
</dbReference>
<feature type="compositionally biased region" description="Polar residues" evidence="1">
    <location>
        <begin position="1"/>
        <end position="21"/>
    </location>
</feature>
<comment type="caution">
    <text evidence="4">The sequence shown here is derived from an EMBL/GenBank/DDBJ whole genome shotgun (WGS) entry which is preliminary data.</text>
</comment>
<dbReference type="PROSITE" id="PS00409">
    <property type="entry name" value="PROKAR_NTER_METHYL"/>
    <property type="match status" value="1"/>
</dbReference>
<keyword evidence="5" id="KW-1185">Reference proteome</keyword>
<dbReference type="InterPro" id="IPR027558">
    <property type="entry name" value="Pre_pil_HX9DG_C"/>
</dbReference>
<evidence type="ECO:0000256" key="1">
    <source>
        <dbReference type="SAM" id="MobiDB-lite"/>
    </source>
</evidence>
<dbReference type="Gene3D" id="3.30.700.10">
    <property type="entry name" value="Glycoprotein, Type 4 Pilin"/>
    <property type="match status" value="1"/>
</dbReference>
<gene>
    <name evidence="4" type="primary">xcpT_11</name>
    <name evidence="4" type="ORF">Mal64_20010</name>
</gene>
<proteinExistence type="predicted"/>
<dbReference type="NCBIfam" id="TIGR04294">
    <property type="entry name" value="pre_pil_HX9DG"/>
    <property type="match status" value="1"/>
</dbReference>
<organism evidence="4 5">
    <name type="scientific">Pseudobythopirellula maris</name>
    <dbReference type="NCBI Taxonomy" id="2527991"/>
    <lineage>
        <taxon>Bacteria</taxon>
        <taxon>Pseudomonadati</taxon>
        <taxon>Planctomycetota</taxon>
        <taxon>Planctomycetia</taxon>
        <taxon>Pirellulales</taxon>
        <taxon>Lacipirellulaceae</taxon>
        <taxon>Pseudobythopirellula</taxon>
    </lineage>
</organism>
<dbReference type="Pfam" id="PF07596">
    <property type="entry name" value="SBP_bac_10"/>
    <property type="match status" value="1"/>
</dbReference>
<keyword evidence="2" id="KW-0812">Transmembrane</keyword>
<dbReference type="AlphaFoldDB" id="A0A5C5ZMY1"/>
<dbReference type="InterPro" id="IPR011453">
    <property type="entry name" value="DUF1559"/>
</dbReference>
<evidence type="ECO:0000313" key="5">
    <source>
        <dbReference type="Proteomes" id="UP000315440"/>
    </source>
</evidence>
<evidence type="ECO:0000259" key="3">
    <source>
        <dbReference type="Pfam" id="PF07596"/>
    </source>
</evidence>
<dbReference type="SUPFAM" id="SSF54523">
    <property type="entry name" value="Pili subunits"/>
    <property type="match status" value="1"/>
</dbReference>
<evidence type="ECO:0000313" key="4">
    <source>
        <dbReference type="EMBL" id="TWT88518.1"/>
    </source>
</evidence>
<dbReference type="PANTHER" id="PTHR30093:SF2">
    <property type="entry name" value="TYPE II SECRETION SYSTEM PROTEIN H"/>
    <property type="match status" value="1"/>
</dbReference>
<dbReference type="PANTHER" id="PTHR30093">
    <property type="entry name" value="GENERAL SECRETION PATHWAY PROTEIN G"/>
    <property type="match status" value="1"/>
</dbReference>
<dbReference type="RefSeq" id="WP_146399645.1">
    <property type="nucleotide sequence ID" value="NZ_SJPQ01000002.1"/>
</dbReference>
<dbReference type="EMBL" id="SJPQ01000002">
    <property type="protein sequence ID" value="TWT88518.1"/>
    <property type="molecule type" value="Genomic_DNA"/>
</dbReference>
<keyword evidence="2" id="KW-0472">Membrane</keyword>
<accession>A0A5C5ZMY1</accession>
<feature type="domain" description="DUF1559" evidence="3">
    <location>
        <begin position="55"/>
        <end position="352"/>
    </location>
</feature>
<protein>
    <submittedName>
        <fullName evidence="4">Type II secretion system protein G</fullName>
    </submittedName>
</protein>
<keyword evidence="2" id="KW-1133">Transmembrane helix</keyword>
<feature type="transmembrane region" description="Helical" evidence="2">
    <location>
        <begin position="31"/>
        <end position="54"/>
    </location>
</feature>
<evidence type="ECO:0000256" key="2">
    <source>
        <dbReference type="SAM" id="Phobius"/>
    </source>
</evidence>
<dbReference type="NCBIfam" id="TIGR02532">
    <property type="entry name" value="IV_pilin_GFxxxE"/>
    <property type="match status" value="1"/>
</dbReference>
<dbReference type="Pfam" id="PF07963">
    <property type="entry name" value="N_methyl"/>
    <property type="match status" value="1"/>
</dbReference>
<feature type="region of interest" description="Disordered" evidence="1">
    <location>
        <begin position="1"/>
        <end position="24"/>
    </location>
</feature>
<dbReference type="OrthoDB" id="240776at2"/>
<name>A0A5C5ZMY1_9BACT</name>